<name>A0ABR0ELZ1_ZASCE</name>
<dbReference type="Proteomes" id="UP001305779">
    <property type="component" value="Unassembled WGS sequence"/>
</dbReference>
<dbReference type="PANTHER" id="PTHR47843:SF5">
    <property type="entry name" value="BTB_POZ DOMAIN PROTEIN"/>
    <property type="match status" value="1"/>
</dbReference>
<feature type="compositionally biased region" description="Basic and acidic residues" evidence="1">
    <location>
        <begin position="198"/>
        <end position="209"/>
    </location>
</feature>
<proteinExistence type="predicted"/>
<evidence type="ECO:0000313" key="4">
    <source>
        <dbReference type="Proteomes" id="UP001305779"/>
    </source>
</evidence>
<dbReference type="Gene3D" id="3.30.710.10">
    <property type="entry name" value="Potassium Channel Kv1.1, Chain A"/>
    <property type="match status" value="1"/>
</dbReference>
<dbReference type="SMART" id="SM00225">
    <property type="entry name" value="BTB"/>
    <property type="match status" value="1"/>
</dbReference>
<evidence type="ECO:0000259" key="2">
    <source>
        <dbReference type="PROSITE" id="PS50097"/>
    </source>
</evidence>
<dbReference type="InterPro" id="IPR000210">
    <property type="entry name" value="BTB/POZ_dom"/>
</dbReference>
<organism evidence="3 4">
    <name type="scientific">Zasmidium cellare</name>
    <name type="common">Wine cellar mold</name>
    <name type="synonym">Racodium cellare</name>
    <dbReference type="NCBI Taxonomy" id="395010"/>
    <lineage>
        <taxon>Eukaryota</taxon>
        <taxon>Fungi</taxon>
        <taxon>Dikarya</taxon>
        <taxon>Ascomycota</taxon>
        <taxon>Pezizomycotina</taxon>
        <taxon>Dothideomycetes</taxon>
        <taxon>Dothideomycetidae</taxon>
        <taxon>Mycosphaerellales</taxon>
        <taxon>Mycosphaerellaceae</taxon>
        <taxon>Zasmidium</taxon>
    </lineage>
</organism>
<feature type="region of interest" description="Disordered" evidence="1">
    <location>
        <begin position="198"/>
        <end position="226"/>
    </location>
</feature>
<sequence length="226" mass="25750">MVYYPGSGLMSGLRELLKTGQFSDFIIKCGAREFKVHKMLLCSQSAYFRAAMGGDFKEAHTNMITLTEPENIVEGLIQYFYQCTWDESVRGDTPKALFCVQIYQVADKYDVPHLRTLATNRFKISCETTLLNVPAFVEAIYAIDECCNPEDRTLWDIVMPILKSNMVPLLEHEEFRAMIKDKDELNFELLRLLASDKKEEADGGRKSGGEKLPPTQNFSAISLRPR</sequence>
<dbReference type="PANTHER" id="PTHR47843">
    <property type="entry name" value="BTB DOMAIN-CONTAINING PROTEIN-RELATED"/>
    <property type="match status" value="1"/>
</dbReference>
<dbReference type="SUPFAM" id="SSF54695">
    <property type="entry name" value="POZ domain"/>
    <property type="match status" value="1"/>
</dbReference>
<accession>A0ABR0ELZ1</accession>
<gene>
    <name evidence="3" type="ORF">PRZ48_006050</name>
</gene>
<comment type="caution">
    <text evidence="3">The sequence shown here is derived from an EMBL/GenBank/DDBJ whole genome shotgun (WGS) entry which is preliminary data.</text>
</comment>
<evidence type="ECO:0000256" key="1">
    <source>
        <dbReference type="SAM" id="MobiDB-lite"/>
    </source>
</evidence>
<dbReference type="Pfam" id="PF00651">
    <property type="entry name" value="BTB"/>
    <property type="match status" value="1"/>
</dbReference>
<protein>
    <recommendedName>
        <fullName evidence="2">BTB domain-containing protein</fullName>
    </recommendedName>
</protein>
<keyword evidence="4" id="KW-1185">Reference proteome</keyword>
<dbReference type="PROSITE" id="PS50097">
    <property type="entry name" value="BTB"/>
    <property type="match status" value="1"/>
</dbReference>
<feature type="domain" description="BTB" evidence="2">
    <location>
        <begin position="23"/>
        <end position="81"/>
    </location>
</feature>
<dbReference type="EMBL" id="JAXOVC010000004">
    <property type="protein sequence ID" value="KAK4502624.1"/>
    <property type="molecule type" value="Genomic_DNA"/>
</dbReference>
<dbReference type="InterPro" id="IPR011333">
    <property type="entry name" value="SKP1/BTB/POZ_sf"/>
</dbReference>
<evidence type="ECO:0000313" key="3">
    <source>
        <dbReference type="EMBL" id="KAK4502624.1"/>
    </source>
</evidence>
<reference evidence="3 4" key="1">
    <citation type="journal article" date="2023" name="G3 (Bethesda)">
        <title>A chromosome-level genome assembly of Zasmidium syzygii isolated from banana leaves.</title>
        <authorList>
            <person name="van Westerhoven A.C."/>
            <person name="Mehrabi R."/>
            <person name="Talebi R."/>
            <person name="Steentjes M.B.F."/>
            <person name="Corcolon B."/>
            <person name="Chong P.A."/>
            <person name="Kema G.H.J."/>
            <person name="Seidl M.F."/>
        </authorList>
    </citation>
    <scope>NUCLEOTIDE SEQUENCE [LARGE SCALE GENOMIC DNA]</scope>
    <source>
        <strain evidence="3 4">P124</strain>
    </source>
</reference>